<dbReference type="PANTHER" id="PTHR10794:SF63">
    <property type="entry name" value="ALPHA_BETA HYDROLASE 1, ISOFORM A"/>
    <property type="match status" value="1"/>
</dbReference>
<reference evidence="1" key="1">
    <citation type="submission" date="2021-06" db="EMBL/GenBank/DDBJ databases">
        <authorList>
            <person name="Hodson N. C."/>
            <person name="Mongue J. A."/>
            <person name="Jaron S. K."/>
        </authorList>
    </citation>
    <scope>NUCLEOTIDE SEQUENCE</scope>
</reference>
<dbReference type="GO" id="GO:0051792">
    <property type="term" value="P:medium-chain fatty acid biosynthetic process"/>
    <property type="evidence" value="ECO:0007669"/>
    <property type="project" value="TreeGrafter"/>
</dbReference>
<organism evidence="1 2">
    <name type="scientific">Allacma fusca</name>
    <dbReference type="NCBI Taxonomy" id="39272"/>
    <lineage>
        <taxon>Eukaryota</taxon>
        <taxon>Metazoa</taxon>
        <taxon>Ecdysozoa</taxon>
        <taxon>Arthropoda</taxon>
        <taxon>Hexapoda</taxon>
        <taxon>Collembola</taxon>
        <taxon>Symphypleona</taxon>
        <taxon>Sminthuridae</taxon>
        <taxon>Allacma</taxon>
    </lineage>
</organism>
<dbReference type="Proteomes" id="UP000708208">
    <property type="component" value="Unassembled WGS sequence"/>
</dbReference>
<dbReference type="GO" id="GO:0008126">
    <property type="term" value="F:acetylesterase activity"/>
    <property type="evidence" value="ECO:0007669"/>
    <property type="project" value="TreeGrafter"/>
</dbReference>
<dbReference type="AlphaFoldDB" id="A0A8J2P952"/>
<dbReference type="InterPro" id="IPR050960">
    <property type="entry name" value="AB_hydrolase_4_sf"/>
</dbReference>
<dbReference type="GO" id="GO:0051793">
    <property type="term" value="P:medium-chain fatty acid catabolic process"/>
    <property type="evidence" value="ECO:0007669"/>
    <property type="project" value="TreeGrafter"/>
</dbReference>
<proteinExistence type="predicted"/>
<dbReference type="PANTHER" id="PTHR10794">
    <property type="entry name" value="ABHYDROLASE DOMAIN-CONTAINING PROTEIN"/>
    <property type="match status" value="1"/>
</dbReference>
<protein>
    <submittedName>
        <fullName evidence="1">Uncharacterized protein</fullName>
    </submittedName>
</protein>
<keyword evidence="2" id="KW-1185">Reference proteome</keyword>
<gene>
    <name evidence="1" type="ORF">AFUS01_LOCUS29784</name>
</gene>
<dbReference type="EMBL" id="CAJVCH010446802">
    <property type="protein sequence ID" value="CAG7819326.1"/>
    <property type="molecule type" value="Genomic_DNA"/>
</dbReference>
<dbReference type="GO" id="GO:0047372">
    <property type="term" value="F:monoacylglycerol lipase activity"/>
    <property type="evidence" value="ECO:0007669"/>
    <property type="project" value="TreeGrafter"/>
</dbReference>
<evidence type="ECO:0000313" key="2">
    <source>
        <dbReference type="Proteomes" id="UP000708208"/>
    </source>
</evidence>
<comment type="caution">
    <text evidence="1">The sequence shown here is derived from an EMBL/GenBank/DDBJ whole genome shotgun (WGS) entry which is preliminary data.</text>
</comment>
<name>A0A8J2P952_9HEXA</name>
<sequence>KVRIYGSNSQLLETVHKFQTVNQVYYPTFFYFHGLLQSICGISKRMANRLPYTREIFPLKDGGEIGLDFLEPAQMKIKCKRDTLVLILPGVTSSSQTSYVKTLALACVSKGTSVAVMNYRGLGGVPLKTPRLYSGTNIDDLDEVITYLKIKYPAHKKIAIGTSFGG</sequence>
<evidence type="ECO:0000313" key="1">
    <source>
        <dbReference type="EMBL" id="CAG7819326.1"/>
    </source>
</evidence>
<accession>A0A8J2P952</accession>
<dbReference type="OrthoDB" id="247542at2759"/>
<feature type="non-terminal residue" evidence="1">
    <location>
        <position position="1"/>
    </location>
</feature>